<dbReference type="Gene3D" id="3.40.50.300">
    <property type="entry name" value="P-loop containing nucleotide triphosphate hydrolases"/>
    <property type="match status" value="1"/>
</dbReference>
<dbReference type="InterPro" id="IPR051162">
    <property type="entry name" value="T4SS_component"/>
</dbReference>
<proteinExistence type="predicted"/>
<organism evidence="3 4">
    <name type="scientific">Hominilimicola fabiformis</name>
    <dbReference type="NCBI Taxonomy" id="2885356"/>
    <lineage>
        <taxon>Bacteria</taxon>
        <taxon>Bacillati</taxon>
        <taxon>Bacillota</taxon>
        <taxon>Clostridia</taxon>
        <taxon>Eubacteriales</taxon>
        <taxon>Oscillospiraceae</taxon>
        <taxon>Hominilimicola</taxon>
    </lineage>
</organism>
<evidence type="ECO:0000256" key="1">
    <source>
        <dbReference type="SAM" id="MobiDB-lite"/>
    </source>
</evidence>
<dbReference type="InterPro" id="IPR003593">
    <property type="entry name" value="AAA+_ATPase"/>
</dbReference>
<evidence type="ECO:0000313" key="3">
    <source>
        <dbReference type="EMBL" id="MCC2211374.1"/>
    </source>
</evidence>
<accession>A0AAE3JA31</accession>
<evidence type="ECO:0000313" key="4">
    <source>
        <dbReference type="Proteomes" id="UP001198242"/>
    </source>
</evidence>
<reference evidence="3 4" key="1">
    <citation type="submission" date="2021-10" db="EMBL/GenBank/DDBJ databases">
        <title>Anaerobic single-cell dispensing facilitates the cultivation of human gut bacteria.</title>
        <authorList>
            <person name="Afrizal A."/>
        </authorList>
    </citation>
    <scope>NUCLEOTIDE SEQUENCE [LARGE SCALE GENOMIC DNA]</scope>
    <source>
        <strain evidence="3 4">CLA-AA-H232</strain>
    </source>
</reference>
<dbReference type="PANTHER" id="PTHR30121">
    <property type="entry name" value="UNCHARACTERIZED PROTEIN YJGR-RELATED"/>
    <property type="match status" value="1"/>
</dbReference>
<dbReference type="Pfam" id="PF19044">
    <property type="entry name" value="P-loop_TraG"/>
    <property type="match status" value="1"/>
</dbReference>
<dbReference type="AlphaFoldDB" id="A0AAE3JA31"/>
<dbReference type="Gene3D" id="1.10.8.730">
    <property type="match status" value="1"/>
</dbReference>
<gene>
    <name evidence="3" type="ORF">LKE05_11320</name>
</gene>
<protein>
    <submittedName>
        <fullName evidence="3">VirB4 family type IV secretion system protein</fullName>
    </submittedName>
</protein>
<dbReference type="RefSeq" id="WP_022230035.1">
    <property type="nucleotide sequence ID" value="NZ_JAJEQM010000016.1"/>
</dbReference>
<dbReference type="SMART" id="SM00382">
    <property type="entry name" value="AAA"/>
    <property type="match status" value="1"/>
</dbReference>
<dbReference type="EMBL" id="JAJEQM010000016">
    <property type="protein sequence ID" value="MCC2211374.1"/>
    <property type="molecule type" value="Genomic_DNA"/>
</dbReference>
<feature type="compositionally biased region" description="Acidic residues" evidence="1">
    <location>
        <begin position="24"/>
        <end position="33"/>
    </location>
</feature>
<evidence type="ECO:0000259" key="2">
    <source>
        <dbReference type="SMART" id="SM00382"/>
    </source>
</evidence>
<dbReference type="InterPro" id="IPR027417">
    <property type="entry name" value="P-loop_NTPase"/>
</dbReference>
<comment type="caution">
    <text evidence="3">The sequence shown here is derived from an EMBL/GenBank/DDBJ whole genome shotgun (WGS) entry which is preliminary data.</text>
</comment>
<dbReference type="Proteomes" id="UP001198242">
    <property type="component" value="Unassembled WGS sequence"/>
</dbReference>
<keyword evidence="4" id="KW-1185">Reference proteome</keyword>
<name>A0AAE3JA31_9FIRM</name>
<dbReference type="CDD" id="cd01127">
    <property type="entry name" value="TrwB_TraG_TraD_VirD4"/>
    <property type="match status" value="1"/>
</dbReference>
<dbReference type="InterPro" id="IPR043964">
    <property type="entry name" value="P-loop_TraG"/>
</dbReference>
<sequence length="697" mass="79108">MSNKITDEQLRQTPFGRFVNIQEDTADETDNIDADIPSYEPNVTVNTDIQEDDIIAQEEKPKGSFFSKRPKREKVFTEPEPEVQPIWTGQTTAIDIIAPSSVDNGSRDYVVVDGIYHAYLYIAGYGYRTRNEAAWLSSLVEAGDNIGISFSFKRMQRDKILSRIAQKTMINRSKMREVADTRSDFEELDSAISSGMYLKEGMNRANQDFYYMSTIIEVTAEDEETIERNVSDVITLCASMDMVCKRADYKHEQGFLSALPTVSLDADLERKSRRNVLTDSLAAAFPFSSLEVYDPEGIFLGLNKYNNSVAILDFFDADKYSNANACILGMSGAGKTFLMQLIALRLRQQGVQVFIIAPIKGHEFAEVCDRIGGKYIRIAPSSQDCINIMEIRKKTLNTDYEIHGDKRNDSILAEKIQKLMIFFSLIKNDITQNELNLIDGAIVRTYKTFGITYDNESLFDKDGRFKKMPTLKDLYNELLSKDKTKDLALMIEKFAVGSLSAFGGSTNVDLDNKYIVLDISEMNEHLKALGMFIALDFVWDKAKESRIQKKVIFLDELWTLIGSSGNRLAADYVLEIFKVIRGYGGSAIAATQDISDFFALDDGKYGKAIINNSRIKFVLQLEEDEAFTVQKHLSLSDEEAMQVIRNNRGEALLCANRNKLVIDIKASPYVYDLITTKRSDLEKKRRRKLEERKQYDD</sequence>
<feature type="region of interest" description="Disordered" evidence="1">
    <location>
        <begin position="23"/>
        <end position="46"/>
    </location>
</feature>
<feature type="domain" description="AAA+ ATPase" evidence="2">
    <location>
        <begin position="321"/>
        <end position="625"/>
    </location>
</feature>
<dbReference type="PANTHER" id="PTHR30121:SF6">
    <property type="entry name" value="SLR6007 PROTEIN"/>
    <property type="match status" value="1"/>
</dbReference>
<dbReference type="SUPFAM" id="SSF52540">
    <property type="entry name" value="P-loop containing nucleoside triphosphate hydrolases"/>
    <property type="match status" value="1"/>
</dbReference>